<sequence>MFNWAFTLAGVKYGVGRHNYYIAPDQEVLAEKWLVFSEPFFPWALACAKMSIAWMLLRIQRDRLGWAITMYALMLVSIGVAISANTVFLTMCKPIWALWDHSNPDAVCGDPAKAQISIYVSAGLTVFTDIVLSIAPITFIMAIQRPLREKLVLAFIMGLGLMASTASIYKTFKAKDYGVTGDTLMDTVQITLWSITEAQLAIIAACIPTLKQLFERMLRRVGVLPSTRRSGAGDSGSYPTTIGGGSGNYVKHSDGNDNHVHRYKKSKKKHAHHLDHQLSSLSSTSSYTGGGALAPYEPTKALPPLVTVAAVVGDDNNNNDIEAKPASHDATARQDDDKDEASSLESTDIPIMKPDGSYYFPGRAVTTNHPATNTTEKIADDNDDNDDNDARFHRSEHARRRSSSENNHHSNAVYFKSAVRLSPTTRTTTTTTTTTPSPTTRQGFGGARTDDNDNTRGSINYSRGLHQGGMGHGQAPMQTSYSSSSGEEEDEDVIRRGGNPRVGDDVV</sequence>
<feature type="compositionally biased region" description="Low complexity" evidence="6">
    <location>
        <begin position="278"/>
        <end position="287"/>
    </location>
</feature>
<dbReference type="EMBL" id="JAULSN010000007">
    <property type="protein sequence ID" value="KAK3367195.1"/>
    <property type="molecule type" value="Genomic_DNA"/>
</dbReference>
<dbReference type="InterPro" id="IPR052337">
    <property type="entry name" value="SAT4-like"/>
</dbReference>
<evidence type="ECO:0000256" key="1">
    <source>
        <dbReference type="ARBA" id="ARBA00004141"/>
    </source>
</evidence>
<feature type="transmembrane region" description="Helical" evidence="7">
    <location>
        <begin position="71"/>
        <end position="96"/>
    </location>
</feature>
<dbReference type="Proteomes" id="UP001287356">
    <property type="component" value="Unassembled WGS sequence"/>
</dbReference>
<dbReference type="AlphaFoldDB" id="A0AAE0K0A0"/>
<comment type="subcellular location">
    <subcellularLocation>
        <location evidence="1">Membrane</location>
        <topology evidence="1">Multi-pass membrane protein</topology>
    </subcellularLocation>
</comment>
<reference evidence="9" key="1">
    <citation type="journal article" date="2023" name="Mol. Phylogenet. Evol.">
        <title>Genome-scale phylogeny and comparative genomics of the fungal order Sordariales.</title>
        <authorList>
            <person name="Hensen N."/>
            <person name="Bonometti L."/>
            <person name="Westerberg I."/>
            <person name="Brannstrom I.O."/>
            <person name="Guillou S."/>
            <person name="Cros-Aarteil S."/>
            <person name="Calhoun S."/>
            <person name="Haridas S."/>
            <person name="Kuo A."/>
            <person name="Mondo S."/>
            <person name="Pangilinan J."/>
            <person name="Riley R."/>
            <person name="LaButti K."/>
            <person name="Andreopoulos B."/>
            <person name="Lipzen A."/>
            <person name="Chen C."/>
            <person name="Yan M."/>
            <person name="Daum C."/>
            <person name="Ng V."/>
            <person name="Clum A."/>
            <person name="Steindorff A."/>
            <person name="Ohm R.A."/>
            <person name="Martin F."/>
            <person name="Silar P."/>
            <person name="Natvig D.O."/>
            <person name="Lalanne C."/>
            <person name="Gautier V."/>
            <person name="Ament-Velasquez S.L."/>
            <person name="Kruys A."/>
            <person name="Hutchinson M.I."/>
            <person name="Powell A.J."/>
            <person name="Barry K."/>
            <person name="Miller A.N."/>
            <person name="Grigoriev I.V."/>
            <person name="Debuchy R."/>
            <person name="Gladieux P."/>
            <person name="Hiltunen Thoren M."/>
            <person name="Johannesson H."/>
        </authorList>
    </citation>
    <scope>NUCLEOTIDE SEQUENCE</scope>
    <source>
        <strain evidence="9">CBS 958.72</strain>
    </source>
</reference>
<gene>
    <name evidence="9" type="ORF">B0T24DRAFT_635222</name>
</gene>
<evidence type="ECO:0000256" key="3">
    <source>
        <dbReference type="ARBA" id="ARBA00022989"/>
    </source>
</evidence>
<evidence type="ECO:0000256" key="6">
    <source>
        <dbReference type="SAM" id="MobiDB-lite"/>
    </source>
</evidence>
<evidence type="ECO:0000259" key="8">
    <source>
        <dbReference type="Pfam" id="PF20684"/>
    </source>
</evidence>
<keyword evidence="3 7" id="KW-1133">Transmembrane helix</keyword>
<feature type="compositionally biased region" description="Low complexity" evidence="6">
    <location>
        <begin position="422"/>
        <end position="441"/>
    </location>
</feature>
<name>A0AAE0K0A0_9PEZI</name>
<keyword evidence="2 7" id="KW-0812">Transmembrane</keyword>
<comment type="caution">
    <text evidence="9">The sequence shown here is derived from an EMBL/GenBank/DDBJ whole genome shotgun (WGS) entry which is preliminary data.</text>
</comment>
<evidence type="ECO:0000256" key="5">
    <source>
        <dbReference type="ARBA" id="ARBA00038359"/>
    </source>
</evidence>
<evidence type="ECO:0000256" key="2">
    <source>
        <dbReference type="ARBA" id="ARBA00022692"/>
    </source>
</evidence>
<dbReference type="PANTHER" id="PTHR33048">
    <property type="entry name" value="PTH11-LIKE INTEGRAL MEMBRANE PROTEIN (AFU_ORTHOLOGUE AFUA_5G11245)"/>
    <property type="match status" value="1"/>
</dbReference>
<evidence type="ECO:0000256" key="7">
    <source>
        <dbReference type="SAM" id="Phobius"/>
    </source>
</evidence>
<dbReference type="Pfam" id="PF20684">
    <property type="entry name" value="Fung_rhodopsin"/>
    <property type="match status" value="1"/>
</dbReference>
<reference evidence="9" key="2">
    <citation type="submission" date="2023-06" db="EMBL/GenBank/DDBJ databases">
        <authorList>
            <consortium name="Lawrence Berkeley National Laboratory"/>
            <person name="Haridas S."/>
            <person name="Hensen N."/>
            <person name="Bonometti L."/>
            <person name="Westerberg I."/>
            <person name="Brannstrom I.O."/>
            <person name="Guillou S."/>
            <person name="Cros-Aarteil S."/>
            <person name="Calhoun S."/>
            <person name="Kuo A."/>
            <person name="Mondo S."/>
            <person name="Pangilinan J."/>
            <person name="Riley R."/>
            <person name="Labutti K."/>
            <person name="Andreopoulos B."/>
            <person name="Lipzen A."/>
            <person name="Chen C."/>
            <person name="Yanf M."/>
            <person name="Daum C."/>
            <person name="Ng V."/>
            <person name="Clum A."/>
            <person name="Steindorff A."/>
            <person name="Ohm R."/>
            <person name="Martin F."/>
            <person name="Silar P."/>
            <person name="Natvig D."/>
            <person name="Lalanne C."/>
            <person name="Gautier V."/>
            <person name="Ament-Velasquez S.L."/>
            <person name="Kruys A."/>
            <person name="Hutchinson M.I."/>
            <person name="Powell A.J."/>
            <person name="Barry K."/>
            <person name="Miller A.N."/>
            <person name="Grigoriev I.V."/>
            <person name="Debuchy R."/>
            <person name="Gladieux P."/>
            <person name="Thoren M.H."/>
            <person name="Johannesson H."/>
        </authorList>
    </citation>
    <scope>NUCLEOTIDE SEQUENCE</scope>
    <source>
        <strain evidence="9">CBS 958.72</strain>
    </source>
</reference>
<feature type="compositionally biased region" description="Polar residues" evidence="6">
    <location>
        <begin position="365"/>
        <end position="376"/>
    </location>
</feature>
<comment type="similarity">
    <text evidence="5">Belongs to the SAT4 family.</text>
</comment>
<proteinExistence type="inferred from homology"/>
<dbReference type="GO" id="GO:0016020">
    <property type="term" value="C:membrane"/>
    <property type="evidence" value="ECO:0007669"/>
    <property type="project" value="UniProtKB-SubCell"/>
</dbReference>
<feature type="domain" description="Rhodopsin" evidence="8">
    <location>
        <begin position="3"/>
        <end position="216"/>
    </location>
</feature>
<keyword evidence="4 7" id="KW-0472">Membrane</keyword>
<feature type="transmembrane region" description="Helical" evidence="7">
    <location>
        <begin position="40"/>
        <end position="59"/>
    </location>
</feature>
<organism evidence="9 10">
    <name type="scientific">Lasiosphaeria ovina</name>
    <dbReference type="NCBI Taxonomy" id="92902"/>
    <lineage>
        <taxon>Eukaryota</taxon>
        <taxon>Fungi</taxon>
        <taxon>Dikarya</taxon>
        <taxon>Ascomycota</taxon>
        <taxon>Pezizomycotina</taxon>
        <taxon>Sordariomycetes</taxon>
        <taxon>Sordariomycetidae</taxon>
        <taxon>Sordariales</taxon>
        <taxon>Lasiosphaeriaceae</taxon>
        <taxon>Lasiosphaeria</taxon>
    </lineage>
</organism>
<feature type="compositionally biased region" description="Basic residues" evidence="6">
    <location>
        <begin position="261"/>
        <end position="273"/>
    </location>
</feature>
<evidence type="ECO:0000256" key="4">
    <source>
        <dbReference type="ARBA" id="ARBA00023136"/>
    </source>
</evidence>
<keyword evidence="10" id="KW-1185">Reference proteome</keyword>
<feature type="region of interest" description="Disordered" evidence="6">
    <location>
        <begin position="226"/>
        <end position="287"/>
    </location>
</feature>
<feature type="transmembrane region" description="Helical" evidence="7">
    <location>
        <begin position="151"/>
        <end position="170"/>
    </location>
</feature>
<feature type="compositionally biased region" description="Basic and acidic residues" evidence="6">
    <location>
        <begin position="321"/>
        <end position="336"/>
    </location>
</feature>
<feature type="region of interest" description="Disordered" evidence="6">
    <location>
        <begin position="316"/>
        <end position="507"/>
    </location>
</feature>
<dbReference type="PANTHER" id="PTHR33048:SF47">
    <property type="entry name" value="INTEGRAL MEMBRANE PROTEIN-RELATED"/>
    <property type="match status" value="1"/>
</dbReference>
<feature type="compositionally biased region" description="Basic and acidic residues" evidence="6">
    <location>
        <begin position="251"/>
        <end position="260"/>
    </location>
</feature>
<evidence type="ECO:0000313" key="9">
    <source>
        <dbReference type="EMBL" id="KAK3367195.1"/>
    </source>
</evidence>
<feature type="transmembrane region" description="Helical" evidence="7">
    <location>
        <begin position="116"/>
        <end position="139"/>
    </location>
</feature>
<accession>A0AAE0K0A0</accession>
<protein>
    <recommendedName>
        <fullName evidence="8">Rhodopsin domain-containing protein</fullName>
    </recommendedName>
</protein>
<dbReference type="InterPro" id="IPR049326">
    <property type="entry name" value="Rhodopsin_dom_fungi"/>
</dbReference>
<evidence type="ECO:0000313" key="10">
    <source>
        <dbReference type="Proteomes" id="UP001287356"/>
    </source>
</evidence>